<reference evidence="3" key="1">
    <citation type="submission" date="2020-10" db="EMBL/GenBank/DDBJ databases">
        <authorList>
            <person name="Gilroy R."/>
        </authorList>
    </citation>
    <scope>NUCLEOTIDE SEQUENCE</scope>
    <source>
        <strain evidence="3">10037</strain>
    </source>
</reference>
<dbReference type="SUPFAM" id="SSF53448">
    <property type="entry name" value="Nucleotide-diphospho-sugar transferases"/>
    <property type="match status" value="1"/>
</dbReference>
<keyword evidence="1" id="KW-0812">Transmembrane</keyword>
<dbReference type="PANTHER" id="PTHR48090">
    <property type="entry name" value="UNDECAPRENYL-PHOSPHATE 4-DEOXY-4-FORMAMIDO-L-ARABINOSE TRANSFERASE-RELATED"/>
    <property type="match status" value="1"/>
</dbReference>
<dbReference type="PANTHER" id="PTHR48090:SF7">
    <property type="entry name" value="RFBJ PROTEIN"/>
    <property type="match status" value="1"/>
</dbReference>
<dbReference type="Proteomes" id="UP000823597">
    <property type="component" value="Unassembled WGS sequence"/>
</dbReference>
<keyword evidence="1" id="KW-1133">Transmembrane helix</keyword>
<feature type="transmembrane region" description="Helical" evidence="1">
    <location>
        <begin position="216"/>
        <end position="235"/>
    </location>
</feature>
<protein>
    <submittedName>
        <fullName evidence="3">Glycosyltransferase family 2 protein</fullName>
    </submittedName>
</protein>
<dbReference type="AlphaFoldDB" id="A0A9D9N8I5"/>
<evidence type="ECO:0000259" key="2">
    <source>
        <dbReference type="Pfam" id="PF00535"/>
    </source>
</evidence>
<gene>
    <name evidence="3" type="ORF">IAB93_00525</name>
</gene>
<evidence type="ECO:0000313" key="4">
    <source>
        <dbReference type="Proteomes" id="UP000823597"/>
    </source>
</evidence>
<name>A0A9D9N8I5_9BACT</name>
<organism evidence="3 4">
    <name type="scientific">Candidatus Merdivivens pullistercoris</name>
    <dbReference type="NCBI Taxonomy" id="2840873"/>
    <lineage>
        <taxon>Bacteria</taxon>
        <taxon>Pseudomonadati</taxon>
        <taxon>Bacteroidota</taxon>
        <taxon>Bacteroidia</taxon>
        <taxon>Bacteroidales</taxon>
        <taxon>Muribaculaceae</taxon>
        <taxon>Muribaculaceae incertae sedis</taxon>
        <taxon>Candidatus Merdivivens</taxon>
    </lineage>
</organism>
<sequence>MKDGQRYCVVMPTYENAGTVCRVVDSVIEAGYHLIAVSDGPHDGTLELLERYGDRITLVAYPVNKGKGHALSAGFAKAVEEGYDYAVTIDSDGQHSADDIAVLIEKSLCNPVAVIVGKRMMEGVERPASSGFANAFANFWFSVHTLRRFPDTQSGFRCYPLSYYGRMKPVTSRYEAELEMLVRGAWHGLDIIAVPVKVYYPPEKERVSHFRKGRDFMRISLLNTVLTFAALFYGYPSMLVHKTGKARIHCPENCSIGRSGGAKAGKKERRRQAV</sequence>
<dbReference type="InterPro" id="IPR001173">
    <property type="entry name" value="Glyco_trans_2-like"/>
</dbReference>
<comment type="caution">
    <text evidence="3">The sequence shown here is derived from an EMBL/GenBank/DDBJ whole genome shotgun (WGS) entry which is preliminary data.</text>
</comment>
<dbReference type="Gene3D" id="3.90.550.10">
    <property type="entry name" value="Spore Coat Polysaccharide Biosynthesis Protein SpsA, Chain A"/>
    <property type="match status" value="1"/>
</dbReference>
<dbReference type="EMBL" id="JADIME010000007">
    <property type="protein sequence ID" value="MBO8464463.1"/>
    <property type="molecule type" value="Genomic_DNA"/>
</dbReference>
<dbReference type="Pfam" id="PF00535">
    <property type="entry name" value="Glycos_transf_2"/>
    <property type="match status" value="1"/>
</dbReference>
<keyword evidence="1" id="KW-0472">Membrane</keyword>
<reference evidence="3" key="2">
    <citation type="journal article" date="2021" name="PeerJ">
        <title>Extensive microbial diversity within the chicken gut microbiome revealed by metagenomics and culture.</title>
        <authorList>
            <person name="Gilroy R."/>
            <person name="Ravi A."/>
            <person name="Getino M."/>
            <person name="Pursley I."/>
            <person name="Horton D.L."/>
            <person name="Alikhan N.F."/>
            <person name="Baker D."/>
            <person name="Gharbi K."/>
            <person name="Hall N."/>
            <person name="Watson M."/>
            <person name="Adriaenssens E.M."/>
            <person name="Foster-Nyarko E."/>
            <person name="Jarju S."/>
            <person name="Secka A."/>
            <person name="Antonio M."/>
            <person name="Oren A."/>
            <person name="Chaudhuri R.R."/>
            <person name="La Ragione R."/>
            <person name="Hildebrand F."/>
            <person name="Pallen M.J."/>
        </authorList>
    </citation>
    <scope>NUCLEOTIDE SEQUENCE</scope>
    <source>
        <strain evidence="3">10037</strain>
    </source>
</reference>
<dbReference type="CDD" id="cd04179">
    <property type="entry name" value="DPM_DPG-synthase_like"/>
    <property type="match status" value="1"/>
</dbReference>
<dbReference type="InterPro" id="IPR050256">
    <property type="entry name" value="Glycosyltransferase_2"/>
</dbReference>
<proteinExistence type="predicted"/>
<feature type="domain" description="Glycosyltransferase 2-like" evidence="2">
    <location>
        <begin position="8"/>
        <end position="127"/>
    </location>
</feature>
<evidence type="ECO:0000313" key="3">
    <source>
        <dbReference type="EMBL" id="MBO8464463.1"/>
    </source>
</evidence>
<evidence type="ECO:0000256" key="1">
    <source>
        <dbReference type="SAM" id="Phobius"/>
    </source>
</evidence>
<accession>A0A9D9N8I5</accession>
<dbReference type="InterPro" id="IPR029044">
    <property type="entry name" value="Nucleotide-diphossugar_trans"/>
</dbReference>